<dbReference type="RefSeq" id="WP_074403303.1">
    <property type="nucleotide sequence ID" value="NZ_CBCPJQ010000003.1"/>
</dbReference>
<dbReference type="STRING" id="2748.CDIV41_40170"/>
<dbReference type="PANTHER" id="PTHR46268">
    <property type="entry name" value="STRESS RESPONSE PROTEIN NHAX"/>
    <property type="match status" value="1"/>
</dbReference>
<organism evidence="4 5">
    <name type="scientific">Carnobacterium divergens</name>
    <name type="common">Lactobacillus divergens</name>
    <dbReference type="NCBI Taxonomy" id="2748"/>
    <lineage>
        <taxon>Bacteria</taxon>
        <taxon>Bacillati</taxon>
        <taxon>Bacillota</taxon>
        <taxon>Bacilli</taxon>
        <taxon>Lactobacillales</taxon>
        <taxon>Carnobacteriaceae</taxon>
        <taxon>Carnobacterium</taxon>
    </lineage>
</organism>
<evidence type="ECO:0000256" key="1">
    <source>
        <dbReference type="ARBA" id="ARBA00008791"/>
    </source>
</evidence>
<feature type="domain" description="UspA" evidence="3">
    <location>
        <begin position="4"/>
        <end position="147"/>
    </location>
</feature>
<evidence type="ECO:0000259" key="3">
    <source>
        <dbReference type="Pfam" id="PF00582"/>
    </source>
</evidence>
<dbReference type="PANTHER" id="PTHR46268:SF6">
    <property type="entry name" value="UNIVERSAL STRESS PROTEIN UP12"/>
    <property type="match status" value="1"/>
</dbReference>
<dbReference type="AlphaFoldDB" id="A0A2R8A1L8"/>
<protein>
    <recommendedName>
        <fullName evidence="2">Universal stress protein</fullName>
    </recommendedName>
</protein>
<sequence>MENEYRRILVAVDGSEQSKHAFYKAVEVAKRNNAELVIVQVLDDNKGLNNITQNLKEFAYVLNIEEQKIEENLSDLSSKAKKELNHVRSIFKIGSPKKLIATHIPEKENSDLIIVGATGKNAVELVLVGSVSSYVVTHALCDVLVVRK</sequence>
<dbReference type="CDD" id="cd23659">
    <property type="entry name" value="USP_At3g01520-like"/>
    <property type="match status" value="1"/>
</dbReference>
<evidence type="ECO:0000313" key="4">
    <source>
        <dbReference type="EMBL" id="TFJ23750.1"/>
    </source>
</evidence>
<comment type="similarity">
    <text evidence="1 2">Belongs to the universal stress protein A family.</text>
</comment>
<dbReference type="InterPro" id="IPR014729">
    <property type="entry name" value="Rossmann-like_a/b/a_fold"/>
</dbReference>
<dbReference type="Pfam" id="PF00582">
    <property type="entry name" value="Usp"/>
    <property type="match status" value="1"/>
</dbReference>
<gene>
    <name evidence="4" type="ORF">CKN69_12690</name>
</gene>
<evidence type="ECO:0000256" key="2">
    <source>
        <dbReference type="PIRNR" id="PIRNR006276"/>
    </source>
</evidence>
<dbReference type="GO" id="GO:0005737">
    <property type="term" value="C:cytoplasm"/>
    <property type="evidence" value="ECO:0007669"/>
    <property type="project" value="UniProtKB-SubCell"/>
</dbReference>
<dbReference type="EMBL" id="NRPP01000018">
    <property type="protein sequence ID" value="TFJ23750.1"/>
    <property type="molecule type" value="Genomic_DNA"/>
</dbReference>
<name>A0A2R8A1L8_CARDV</name>
<reference evidence="4 5" key="1">
    <citation type="journal article" date="2018" name="Int. J. Food Microbiol.">
        <title>Growth of Carnobacterium spp. isolated from chilled vacuum-packaged meat under relevant acidic conditions.</title>
        <authorList>
            <person name="Zhang P."/>
            <person name="Badoni M."/>
            <person name="Ganzle M."/>
            <person name="Yang X."/>
        </authorList>
    </citation>
    <scope>NUCLEOTIDE SEQUENCE [LARGE SCALE GENOMIC DNA]</scope>
    <source>
        <strain evidence="4 5">B2</strain>
    </source>
</reference>
<dbReference type="PRINTS" id="PR01438">
    <property type="entry name" value="UNVRSLSTRESS"/>
</dbReference>
<dbReference type="Gene3D" id="3.40.50.620">
    <property type="entry name" value="HUPs"/>
    <property type="match status" value="1"/>
</dbReference>
<proteinExistence type="inferred from homology"/>
<comment type="subcellular location">
    <subcellularLocation>
        <location evidence="2">Cytoplasm</location>
    </subcellularLocation>
</comment>
<dbReference type="InterPro" id="IPR006016">
    <property type="entry name" value="UspA"/>
</dbReference>
<dbReference type="InterPro" id="IPR006015">
    <property type="entry name" value="Universal_stress_UspA"/>
</dbReference>
<dbReference type="SUPFAM" id="SSF52402">
    <property type="entry name" value="Adenine nucleotide alpha hydrolases-like"/>
    <property type="match status" value="1"/>
</dbReference>
<dbReference type="PIRSF" id="PIRSF006276">
    <property type="entry name" value="UspA"/>
    <property type="match status" value="1"/>
</dbReference>
<comment type="caution">
    <text evidence="4">The sequence shown here is derived from an EMBL/GenBank/DDBJ whole genome shotgun (WGS) entry which is preliminary data.</text>
</comment>
<keyword evidence="2" id="KW-0963">Cytoplasm</keyword>
<dbReference type="Proteomes" id="UP000297938">
    <property type="component" value="Unassembled WGS sequence"/>
</dbReference>
<accession>A0A2R8A1L8</accession>
<evidence type="ECO:0000313" key="5">
    <source>
        <dbReference type="Proteomes" id="UP000297938"/>
    </source>
</evidence>